<comment type="caution">
    <text evidence="1">The sequence shown here is derived from an EMBL/GenBank/DDBJ whole genome shotgun (WGS) entry which is preliminary data.</text>
</comment>
<gene>
    <name evidence="1" type="ORF">S01H4_41950</name>
</gene>
<sequence>MSTNSSGDEILFNFLFDFLYRECKFGKTTSTKIAAQFTDLEKFVKFNFSVFKKYRSADGNKLIRGFKDEYTTKIKKKIKFIKPEIPLVENYLQLIGRDFIRTQITNLHTLTLEKLNPNPFLITVLNLN</sequence>
<feature type="non-terminal residue" evidence="1">
    <location>
        <position position="128"/>
    </location>
</feature>
<organism evidence="1">
    <name type="scientific">marine sediment metagenome</name>
    <dbReference type="NCBI Taxonomy" id="412755"/>
    <lineage>
        <taxon>unclassified sequences</taxon>
        <taxon>metagenomes</taxon>
        <taxon>ecological metagenomes</taxon>
    </lineage>
</organism>
<name>X1DDD6_9ZZZZ</name>
<proteinExistence type="predicted"/>
<protein>
    <submittedName>
        <fullName evidence="1">Uncharacterized protein</fullName>
    </submittedName>
</protein>
<dbReference type="EMBL" id="BART01022984">
    <property type="protein sequence ID" value="GAH03054.1"/>
    <property type="molecule type" value="Genomic_DNA"/>
</dbReference>
<reference evidence="1" key="1">
    <citation type="journal article" date="2014" name="Front. Microbiol.">
        <title>High frequency of phylogenetically diverse reductive dehalogenase-homologous genes in deep subseafloor sedimentary metagenomes.</title>
        <authorList>
            <person name="Kawai M."/>
            <person name="Futagami T."/>
            <person name="Toyoda A."/>
            <person name="Takaki Y."/>
            <person name="Nishi S."/>
            <person name="Hori S."/>
            <person name="Arai W."/>
            <person name="Tsubouchi T."/>
            <person name="Morono Y."/>
            <person name="Uchiyama I."/>
            <person name="Ito T."/>
            <person name="Fujiyama A."/>
            <person name="Inagaki F."/>
            <person name="Takami H."/>
        </authorList>
    </citation>
    <scope>NUCLEOTIDE SEQUENCE</scope>
    <source>
        <strain evidence="1">Expedition CK06-06</strain>
    </source>
</reference>
<accession>X1DDD6</accession>
<dbReference type="AlphaFoldDB" id="X1DDD6"/>
<evidence type="ECO:0000313" key="1">
    <source>
        <dbReference type="EMBL" id="GAH03054.1"/>
    </source>
</evidence>